<evidence type="ECO:0000313" key="2">
    <source>
        <dbReference type="EMBL" id="GBN23292.1"/>
    </source>
</evidence>
<feature type="region of interest" description="Disordered" evidence="1">
    <location>
        <begin position="19"/>
        <end position="44"/>
    </location>
</feature>
<protein>
    <submittedName>
        <fullName evidence="2">Uncharacterized protein</fullName>
    </submittedName>
</protein>
<proteinExistence type="predicted"/>
<organism evidence="2 3">
    <name type="scientific">Araneus ventricosus</name>
    <name type="common">Orbweaver spider</name>
    <name type="synonym">Epeira ventricosa</name>
    <dbReference type="NCBI Taxonomy" id="182803"/>
    <lineage>
        <taxon>Eukaryota</taxon>
        <taxon>Metazoa</taxon>
        <taxon>Ecdysozoa</taxon>
        <taxon>Arthropoda</taxon>
        <taxon>Chelicerata</taxon>
        <taxon>Arachnida</taxon>
        <taxon>Araneae</taxon>
        <taxon>Araneomorphae</taxon>
        <taxon>Entelegynae</taxon>
        <taxon>Araneoidea</taxon>
        <taxon>Araneidae</taxon>
        <taxon>Araneus</taxon>
    </lineage>
</organism>
<feature type="non-terminal residue" evidence="2">
    <location>
        <position position="44"/>
    </location>
</feature>
<evidence type="ECO:0000313" key="3">
    <source>
        <dbReference type="Proteomes" id="UP000499080"/>
    </source>
</evidence>
<keyword evidence="3" id="KW-1185">Reference proteome</keyword>
<gene>
    <name evidence="2" type="ORF">AVEN_12444_1</name>
</gene>
<name>A0A4Y2M9N7_ARAVE</name>
<accession>A0A4Y2M9N7</accession>
<reference evidence="2 3" key="1">
    <citation type="journal article" date="2019" name="Sci. Rep.">
        <title>Orb-weaving spider Araneus ventricosus genome elucidates the spidroin gene catalogue.</title>
        <authorList>
            <person name="Kono N."/>
            <person name="Nakamura H."/>
            <person name="Ohtoshi R."/>
            <person name="Moran D.A.P."/>
            <person name="Shinohara A."/>
            <person name="Yoshida Y."/>
            <person name="Fujiwara M."/>
            <person name="Mori M."/>
            <person name="Tomita M."/>
            <person name="Arakawa K."/>
        </authorList>
    </citation>
    <scope>NUCLEOTIDE SEQUENCE [LARGE SCALE GENOMIC DNA]</scope>
</reference>
<dbReference type="AlphaFoldDB" id="A0A4Y2M9N7"/>
<sequence>MSGVLNLVATLTSKYESSFEPGTFRHRSRDLTTRPPRPDTSLEL</sequence>
<evidence type="ECO:0000256" key="1">
    <source>
        <dbReference type="SAM" id="MobiDB-lite"/>
    </source>
</evidence>
<dbReference type="Proteomes" id="UP000499080">
    <property type="component" value="Unassembled WGS sequence"/>
</dbReference>
<comment type="caution">
    <text evidence="2">The sequence shown here is derived from an EMBL/GenBank/DDBJ whole genome shotgun (WGS) entry which is preliminary data.</text>
</comment>
<dbReference type="EMBL" id="BGPR01006976">
    <property type="protein sequence ID" value="GBN23292.1"/>
    <property type="molecule type" value="Genomic_DNA"/>
</dbReference>